<gene>
    <name evidence="1" type="ORF">H8909_03050</name>
</gene>
<dbReference type="EMBL" id="JACRWG010000006">
    <property type="protein sequence ID" value="MBC6009228.1"/>
    <property type="molecule type" value="Genomic_DNA"/>
</dbReference>
<evidence type="ECO:0000313" key="1">
    <source>
        <dbReference type="EMBL" id="MBC6009228.1"/>
    </source>
</evidence>
<protein>
    <submittedName>
        <fullName evidence="1">WYL domain-containing protein</fullName>
    </submittedName>
</protein>
<proteinExistence type="predicted"/>
<accession>A0ABR7K931</accession>
<keyword evidence="2" id="KW-1185">Reference proteome</keyword>
<organism evidence="1 2">
    <name type="scientific">Catenibacterium faecis</name>
    <dbReference type="NCBI Taxonomy" id="2764323"/>
    <lineage>
        <taxon>Bacteria</taxon>
        <taxon>Bacillati</taxon>
        <taxon>Bacillota</taxon>
        <taxon>Erysipelotrichia</taxon>
        <taxon>Erysipelotrichales</taxon>
        <taxon>Coprobacillaceae</taxon>
        <taxon>Catenibacterium</taxon>
    </lineage>
</organism>
<dbReference type="RefSeq" id="WP_187011780.1">
    <property type="nucleotide sequence ID" value="NZ_JACRWG010000006.1"/>
</dbReference>
<dbReference type="Proteomes" id="UP000603474">
    <property type="component" value="Unassembled WGS sequence"/>
</dbReference>
<reference evidence="1 2" key="1">
    <citation type="submission" date="2020-08" db="EMBL/GenBank/DDBJ databases">
        <authorList>
            <person name="Liu C."/>
            <person name="Sun Q."/>
        </authorList>
    </citation>
    <scope>NUCLEOTIDE SEQUENCE [LARGE SCALE GENOMIC DNA]</scope>
    <source>
        <strain evidence="1 2">NSJ-22</strain>
    </source>
</reference>
<name>A0ABR7K931_9FIRM</name>
<sequence length="338" mass="40691">MENIEVTFYLDPVAHKNLQKDRKLFHMSPKETILIKRIIVNHYPKYNQETKELHDRIKDSFKDQASQPLIEDAVWQITKYISENSIDKSISTKEKRIKDKIHFRVNNNENQLECVLDACPVNVSRSEFIANIIYSYLNNPQYERERIVFKEELKQLEDAIKNNQAIKIKSKYDRTHNSDFQIIYPKEVCFSNEELFNYLLYKKIIKGKECARSIHLYNIDTIFTLPENCTFSKELLNRFKRMKRNGAQFTINHNTEFKIQFTEKGLERYNTLNYLEKPVALDKSNEKTRIFYFDCSDMQFRNYFANFYDEMEVLEPKEMREHLLRLGQRMVDKYSKDI</sequence>
<comment type="caution">
    <text evidence="1">The sequence shown here is derived from an EMBL/GenBank/DDBJ whole genome shotgun (WGS) entry which is preliminary data.</text>
</comment>
<evidence type="ECO:0000313" key="2">
    <source>
        <dbReference type="Proteomes" id="UP000603474"/>
    </source>
</evidence>